<proteinExistence type="predicted"/>
<evidence type="ECO:0000313" key="2">
    <source>
        <dbReference type="EMBL" id="SPD29765.1"/>
    </source>
</evidence>
<keyword evidence="1" id="KW-1133">Transmembrane helix</keyword>
<dbReference type="EMBL" id="OIVN01006285">
    <property type="protein sequence ID" value="SPD29765.1"/>
    <property type="molecule type" value="Genomic_DNA"/>
</dbReference>
<keyword evidence="1" id="KW-0472">Membrane</keyword>
<gene>
    <name evidence="2" type="ORF">FSB_LOCUS57647</name>
</gene>
<protein>
    <submittedName>
        <fullName evidence="2">Uncharacterized protein</fullName>
    </submittedName>
</protein>
<feature type="transmembrane region" description="Helical" evidence="1">
    <location>
        <begin position="36"/>
        <end position="58"/>
    </location>
</feature>
<reference evidence="2" key="1">
    <citation type="submission" date="2018-02" db="EMBL/GenBank/DDBJ databases">
        <authorList>
            <person name="Cohen D.B."/>
            <person name="Kent A.D."/>
        </authorList>
    </citation>
    <scope>NUCLEOTIDE SEQUENCE</scope>
</reference>
<dbReference type="AlphaFoldDB" id="A0A2N9IZH8"/>
<name>A0A2N9IZH8_FAGSY</name>
<evidence type="ECO:0000256" key="1">
    <source>
        <dbReference type="SAM" id="Phobius"/>
    </source>
</evidence>
<sequence>MPVIAIQGKCEVRKEKDLPALDSPAIFEHLYDPENIAIKLVTKFPLLLHVLLFFFILLMF</sequence>
<accession>A0A2N9IZH8</accession>
<keyword evidence="1" id="KW-0812">Transmembrane</keyword>
<organism evidence="2">
    <name type="scientific">Fagus sylvatica</name>
    <name type="common">Beechnut</name>
    <dbReference type="NCBI Taxonomy" id="28930"/>
    <lineage>
        <taxon>Eukaryota</taxon>
        <taxon>Viridiplantae</taxon>
        <taxon>Streptophyta</taxon>
        <taxon>Embryophyta</taxon>
        <taxon>Tracheophyta</taxon>
        <taxon>Spermatophyta</taxon>
        <taxon>Magnoliopsida</taxon>
        <taxon>eudicotyledons</taxon>
        <taxon>Gunneridae</taxon>
        <taxon>Pentapetalae</taxon>
        <taxon>rosids</taxon>
        <taxon>fabids</taxon>
        <taxon>Fagales</taxon>
        <taxon>Fagaceae</taxon>
        <taxon>Fagus</taxon>
    </lineage>
</organism>